<dbReference type="SUPFAM" id="SSF55174">
    <property type="entry name" value="Alpha-L RNA-binding motif"/>
    <property type="match status" value="1"/>
</dbReference>
<proteinExistence type="inferred from homology"/>
<evidence type="ECO:0000313" key="10">
    <source>
        <dbReference type="Proteomes" id="UP000310506"/>
    </source>
</evidence>
<dbReference type="CDD" id="cd00165">
    <property type="entry name" value="S4"/>
    <property type="match status" value="1"/>
</dbReference>
<gene>
    <name evidence="9" type="ORF">ESZ54_06585</name>
</gene>
<keyword evidence="3 6" id="KW-0413">Isomerase</keyword>
<dbReference type="CDD" id="cd02869">
    <property type="entry name" value="PseudoU_synth_RluA_like"/>
    <property type="match status" value="1"/>
</dbReference>
<dbReference type="Pfam" id="PF00849">
    <property type="entry name" value="PseudoU_synth_2"/>
    <property type="match status" value="1"/>
</dbReference>
<dbReference type="PANTHER" id="PTHR21600:SF44">
    <property type="entry name" value="RIBOSOMAL LARGE SUBUNIT PSEUDOURIDINE SYNTHASE D"/>
    <property type="match status" value="1"/>
</dbReference>
<dbReference type="AlphaFoldDB" id="A0A4S3B426"/>
<dbReference type="GO" id="GO:0140098">
    <property type="term" value="F:catalytic activity, acting on RNA"/>
    <property type="evidence" value="ECO:0007669"/>
    <property type="project" value="UniProtKB-ARBA"/>
</dbReference>
<evidence type="ECO:0000256" key="5">
    <source>
        <dbReference type="PROSITE-ProRule" id="PRU00182"/>
    </source>
</evidence>
<dbReference type="InterPro" id="IPR020103">
    <property type="entry name" value="PsdUridine_synth_cat_dom_sf"/>
</dbReference>
<evidence type="ECO:0000256" key="1">
    <source>
        <dbReference type="ARBA" id="ARBA00000073"/>
    </source>
</evidence>
<keyword evidence="5" id="KW-0694">RNA-binding</keyword>
<evidence type="ECO:0000313" key="9">
    <source>
        <dbReference type="EMBL" id="THB61218.1"/>
    </source>
</evidence>
<organism evidence="9 10">
    <name type="scientific">Vagococcus silagei</name>
    <dbReference type="NCBI Taxonomy" id="2508885"/>
    <lineage>
        <taxon>Bacteria</taxon>
        <taxon>Bacillati</taxon>
        <taxon>Bacillota</taxon>
        <taxon>Bacilli</taxon>
        <taxon>Lactobacillales</taxon>
        <taxon>Enterococcaceae</taxon>
        <taxon>Vagococcus</taxon>
    </lineage>
</organism>
<comment type="caution">
    <text evidence="9">The sequence shown here is derived from an EMBL/GenBank/DDBJ whole genome shotgun (WGS) entry which is preliminary data.</text>
</comment>
<feature type="domain" description="Pseudouridine synthase RsuA/RluA-like" evidence="8">
    <location>
        <begin position="104"/>
        <end position="255"/>
    </location>
</feature>
<feature type="region of interest" description="Disordered" evidence="7">
    <location>
        <begin position="1"/>
        <end position="24"/>
    </location>
</feature>
<dbReference type="GO" id="GO:0003723">
    <property type="term" value="F:RNA binding"/>
    <property type="evidence" value="ECO:0007669"/>
    <property type="project" value="UniProtKB-KW"/>
</dbReference>
<keyword evidence="10" id="KW-1185">Reference proteome</keyword>
<dbReference type="InterPro" id="IPR036986">
    <property type="entry name" value="S4_RNA-bd_sf"/>
</dbReference>
<evidence type="ECO:0000256" key="6">
    <source>
        <dbReference type="RuleBase" id="RU362028"/>
    </source>
</evidence>
<sequence>MNQKNKKNVKNKKQFKPKRDERSEQYQVKEAVELLPFLRETLTSRSRNAIKSILTRGQVAVDGKSITQHNYELKPGQVVSIESNQSFIKEMALEGVTVLYEDDDIIVVEKEAGLLSIATNKGPELTVHRQLMNYVKQAHVNNRVYVVHRLDRDTSGVMVFARSEKVKHQLQENWNKVVLERTYTALVEGKVTRDSGTIESWLKESKTYKMYSNQTDNGGKKAITHYQLVKQNSNFSLLEVNLETGRKNQIRVHMQDLGHPIVGDKKYGATSNPMKRLGLHASTLVMIHPTTGKKMSFKSSIPKKFQKTFKHS</sequence>
<dbReference type="EC" id="5.4.99.-" evidence="6"/>
<dbReference type="PROSITE" id="PS50889">
    <property type="entry name" value="S4"/>
    <property type="match status" value="1"/>
</dbReference>
<dbReference type="Proteomes" id="UP000310506">
    <property type="component" value="Unassembled WGS sequence"/>
</dbReference>
<comment type="catalytic activity">
    <reaction evidence="1 6">
        <text>a uridine in RNA = a pseudouridine in RNA</text>
        <dbReference type="Rhea" id="RHEA:48348"/>
        <dbReference type="Rhea" id="RHEA-COMP:12068"/>
        <dbReference type="Rhea" id="RHEA-COMP:12069"/>
        <dbReference type="ChEBI" id="CHEBI:65314"/>
        <dbReference type="ChEBI" id="CHEBI:65315"/>
    </reaction>
</comment>
<dbReference type="EMBL" id="SDGV01000015">
    <property type="protein sequence ID" value="THB61218.1"/>
    <property type="molecule type" value="Genomic_DNA"/>
</dbReference>
<dbReference type="GO" id="GO:0000455">
    <property type="term" value="P:enzyme-directed rRNA pseudouridine synthesis"/>
    <property type="evidence" value="ECO:0007669"/>
    <property type="project" value="TreeGrafter"/>
</dbReference>
<evidence type="ECO:0000256" key="7">
    <source>
        <dbReference type="SAM" id="MobiDB-lite"/>
    </source>
</evidence>
<dbReference type="OrthoDB" id="9807829at2"/>
<dbReference type="Gene3D" id="3.30.2350.10">
    <property type="entry name" value="Pseudouridine synthase"/>
    <property type="match status" value="1"/>
</dbReference>
<dbReference type="Gene3D" id="3.10.290.10">
    <property type="entry name" value="RNA-binding S4 domain"/>
    <property type="match status" value="1"/>
</dbReference>
<dbReference type="PANTHER" id="PTHR21600">
    <property type="entry name" value="MITOCHONDRIAL RNA PSEUDOURIDINE SYNTHASE"/>
    <property type="match status" value="1"/>
</dbReference>
<dbReference type="GO" id="GO:0009982">
    <property type="term" value="F:pseudouridine synthase activity"/>
    <property type="evidence" value="ECO:0007669"/>
    <property type="project" value="InterPro"/>
</dbReference>
<evidence type="ECO:0000256" key="4">
    <source>
        <dbReference type="PIRSR" id="PIRSR606225-1"/>
    </source>
</evidence>
<reference evidence="9 10" key="1">
    <citation type="submission" date="2019-01" db="EMBL/GenBank/DDBJ databases">
        <title>Vagococcus silagei sp. nov. isolated from brewer's grain.</title>
        <authorList>
            <person name="Guu J.-R."/>
        </authorList>
    </citation>
    <scope>NUCLEOTIDE SEQUENCE [LARGE SCALE GENOMIC DNA]</scope>
    <source>
        <strain evidence="9 10">2B-2</strain>
    </source>
</reference>
<dbReference type="PROSITE" id="PS01129">
    <property type="entry name" value="PSI_RLU"/>
    <property type="match status" value="1"/>
</dbReference>
<dbReference type="SUPFAM" id="SSF55120">
    <property type="entry name" value="Pseudouridine synthase"/>
    <property type="match status" value="1"/>
</dbReference>
<comment type="similarity">
    <text evidence="2 6">Belongs to the pseudouridine synthase RluA family.</text>
</comment>
<dbReference type="InterPro" id="IPR006225">
    <property type="entry name" value="PsdUridine_synth_RluC/D"/>
</dbReference>
<name>A0A4S3B426_9ENTE</name>
<protein>
    <recommendedName>
        <fullName evidence="6">Pseudouridine synthase</fullName>
        <ecNumber evidence="6">5.4.99.-</ecNumber>
    </recommendedName>
</protein>
<dbReference type="InterPro" id="IPR050188">
    <property type="entry name" value="RluA_PseudoU_synthase"/>
</dbReference>
<accession>A0A4S3B426</accession>
<dbReference type="InterPro" id="IPR006224">
    <property type="entry name" value="PsdUridine_synth_RluA-like_CS"/>
</dbReference>
<dbReference type="InterPro" id="IPR006145">
    <property type="entry name" value="PsdUridine_synth_RsuA/RluA"/>
</dbReference>
<evidence type="ECO:0000256" key="3">
    <source>
        <dbReference type="ARBA" id="ARBA00023235"/>
    </source>
</evidence>
<evidence type="ECO:0000256" key="2">
    <source>
        <dbReference type="ARBA" id="ARBA00010876"/>
    </source>
</evidence>
<evidence type="ECO:0000259" key="8">
    <source>
        <dbReference type="Pfam" id="PF00849"/>
    </source>
</evidence>
<feature type="active site" evidence="4">
    <location>
        <position position="151"/>
    </location>
</feature>
<feature type="compositionally biased region" description="Basic residues" evidence="7">
    <location>
        <begin position="1"/>
        <end position="16"/>
    </location>
</feature>
<comment type="function">
    <text evidence="6">Responsible for synthesis of pseudouridine from uracil.</text>
</comment>
<dbReference type="NCBIfam" id="TIGR00005">
    <property type="entry name" value="rluA_subfam"/>
    <property type="match status" value="1"/>
</dbReference>